<evidence type="ECO:0000256" key="15">
    <source>
        <dbReference type="ARBA" id="ARBA00023128"/>
    </source>
</evidence>
<dbReference type="PROSITE" id="PS00078">
    <property type="entry name" value="COX2"/>
    <property type="match status" value="1"/>
</dbReference>
<evidence type="ECO:0000259" key="20">
    <source>
        <dbReference type="PROSITE" id="PS50857"/>
    </source>
</evidence>
<geneLocation type="mitochondrion" evidence="22"/>
<dbReference type="Gene3D" id="1.10.287.90">
    <property type="match status" value="1"/>
</dbReference>
<dbReference type="InterPro" id="IPR014222">
    <property type="entry name" value="Cyt_c_oxidase_su2"/>
</dbReference>
<evidence type="ECO:0000256" key="12">
    <source>
        <dbReference type="ARBA" id="ARBA00022982"/>
    </source>
</evidence>
<dbReference type="Gene3D" id="2.60.40.420">
    <property type="entry name" value="Cupredoxins - blue copper proteins"/>
    <property type="match status" value="1"/>
</dbReference>
<keyword evidence="7 18" id="KW-0812">Transmembrane</keyword>
<comment type="subcellular location">
    <subcellularLocation>
        <location evidence="1 18">Mitochondrion inner membrane</location>
        <topology evidence="1 18">Multi-pass membrane protein</topology>
    </subcellularLocation>
</comment>
<dbReference type="InterPro" id="IPR011759">
    <property type="entry name" value="Cyt_c_oxidase_su2_TM_dom"/>
</dbReference>
<evidence type="ECO:0000256" key="19">
    <source>
        <dbReference type="SAM" id="Phobius"/>
    </source>
</evidence>
<keyword evidence="12 18" id="KW-0249">Electron transport</keyword>
<dbReference type="EMBL" id="MW199171">
    <property type="protein sequence ID" value="QPN54260.1"/>
    <property type="molecule type" value="Genomic_DNA"/>
</dbReference>
<protein>
    <recommendedName>
        <fullName evidence="4 18">Cytochrome c oxidase subunit 2</fullName>
    </recommendedName>
</protein>
<keyword evidence="16 18" id="KW-0472">Membrane</keyword>
<proteinExistence type="inferred from homology"/>
<evidence type="ECO:0000256" key="14">
    <source>
        <dbReference type="ARBA" id="ARBA00023008"/>
    </source>
</evidence>
<feature type="transmembrane region" description="Helical" evidence="19">
    <location>
        <begin position="65"/>
        <end position="89"/>
    </location>
</feature>
<keyword evidence="15 18" id="KW-0496">Mitochondrion</keyword>
<evidence type="ECO:0000256" key="6">
    <source>
        <dbReference type="ARBA" id="ARBA00022660"/>
    </source>
</evidence>
<dbReference type="SUPFAM" id="SSF81464">
    <property type="entry name" value="Cytochrome c oxidase subunit II-like, transmembrane region"/>
    <property type="match status" value="1"/>
</dbReference>
<dbReference type="GO" id="GO:0005507">
    <property type="term" value="F:copper ion binding"/>
    <property type="evidence" value="ECO:0007669"/>
    <property type="project" value="InterPro"/>
</dbReference>
<dbReference type="GO" id="GO:0016491">
    <property type="term" value="F:oxidoreductase activity"/>
    <property type="evidence" value="ECO:0007669"/>
    <property type="project" value="InterPro"/>
</dbReference>
<dbReference type="GO" id="GO:0005743">
    <property type="term" value="C:mitochondrial inner membrane"/>
    <property type="evidence" value="ECO:0007669"/>
    <property type="project" value="UniProtKB-SubCell"/>
</dbReference>
<evidence type="ECO:0000256" key="16">
    <source>
        <dbReference type="ARBA" id="ARBA00023136"/>
    </source>
</evidence>
<dbReference type="Pfam" id="PF02790">
    <property type="entry name" value="COX2_TM"/>
    <property type="match status" value="1"/>
</dbReference>
<evidence type="ECO:0000256" key="2">
    <source>
        <dbReference type="ARBA" id="ARBA00007866"/>
    </source>
</evidence>
<evidence type="ECO:0000256" key="11">
    <source>
        <dbReference type="ARBA" id="ARBA00022967"/>
    </source>
</evidence>
<feature type="domain" description="Cytochrome oxidase subunit II transmembrane region profile" evidence="21">
    <location>
        <begin position="3"/>
        <end position="93"/>
    </location>
</feature>
<dbReference type="InterPro" id="IPR036257">
    <property type="entry name" value="Cyt_c_oxidase_su2_TM_sf"/>
</dbReference>
<comment type="similarity">
    <text evidence="2 18">Belongs to the cytochrome c oxidase subunit 2 family.</text>
</comment>
<dbReference type="InterPro" id="IPR008972">
    <property type="entry name" value="Cupredoxin"/>
</dbReference>
<dbReference type="CDD" id="cd13912">
    <property type="entry name" value="CcO_II_C"/>
    <property type="match status" value="1"/>
</dbReference>
<comment type="function">
    <text evidence="18">Component of the cytochrome c oxidase, the last enzyme in the mitochondrial electron transport chain which drives oxidative phosphorylation. The respiratory chain contains 3 multisubunit complexes succinate dehydrogenase (complex II, CII), ubiquinol-cytochrome c oxidoreductase (cytochrome b-c1 complex, complex III, CIII) and cytochrome c oxidase (complex IV, CIV), that cooperate to transfer electrons derived from NADH and succinate to molecular oxygen, creating an electrochemical gradient over the inner membrane that drives transmembrane transport and the ATP synthase. Cytochrome c oxidase is the component of the respiratory chain that catalyzes the reduction of oxygen to water. Electrons originating from reduced cytochrome c in the intermembrane space (IMS) are transferred via the dinuclear copper A center (CU(A)) of subunit 2 and heme A of subunit 1 to the active site in subunit 1, a binuclear center (BNC) formed by heme A3 and copper B (CU(B)). The BNC reduces molecular oxygen to 2 water molecules using 4 electrons from cytochrome c in the IMS and 4 protons from the mitochondrial matrix.</text>
</comment>
<dbReference type="GO" id="GO:0004129">
    <property type="term" value="F:cytochrome-c oxidase activity"/>
    <property type="evidence" value="ECO:0007669"/>
    <property type="project" value="UniProtKB-EC"/>
</dbReference>
<dbReference type="GO" id="GO:0042773">
    <property type="term" value="P:ATP synthesis coupled electron transport"/>
    <property type="evidence" value="ECO:0007669"/>
    <property type="project" value="TreeGrafter"/>
</dbReference>
<accession>A0A7T1HF10</accession>
<feature type="transmembrane region" description="Helical" evidence="19">
    <location>
        <begin position="30"/>
        <end position="53"/>
    </location>
</feature>
<evidence type="ECO:0000259" key="21">
    <source>
        <dbReference type="PROSITE" id="PS50999"/>
    </source>
</evidence>
<dbReference type="PANTHER" id="PTHR22888:SF9">
    <property type="entry name" value="CYTOCHROME C OXIDASE SUBUNIT 2"/>
    <property type="match status" value="1"/>
</dbReference>
<gene>
    <name evidence="22" type="primary">cox2</name>
</gene>
<name>A0A7T1HF10_9NEOP</name>
<evidence type="ECO:0000256" key="1">
    <source>
        <dbReference type="ARBA" id="ARBA00004448"/>
    </source>
</evidence>
<keyword evidence="10" id="KW-0460">Magnesium</keyword>
<reference evidence="22" key="1">
    <citation type="journal article" date="2020" name="Gene">
        <title>Structure, gene order, and nucleotide composition of mitochondrial genomes in parasitic lice from Amblycera.</title>
        <authorList>
            <person name="Sweet A.D."/>
            <person name="Johnson K.P."/>
            <person name="Cao Y."/>
            <person name="de Moya R.S."/>
            <person name="Skinner R.K."/>
            <person name="Tan M."/>
            <person name="Virrueta-Herrera S."/>
            <person name="Cameron S.L."/>
        </authorList>
    </citation>
    <scope>NUCLEOTIDE SEQUENCE</scope>
    <source>
        <strain evidence="22">Latin</strain>
    </source>
</reference>
<evidence type="ECO:0000256" key="10">
    <source>
        <dbReference type="ARBA" id="ARBA00022842"/>
    </source>
</evidence>
<sequence length="226" mass="26366">MNNSLMWNWNLYDSSSFLMKELNSFHDNTMFILVFIFSLIFYYILFILSNKLVNHLMVSNEKLELIWTFLPGLVLLFIALPSLKILYMLEEVLNPSLTIKAIGHQWYWSYEYPELENYSFDSYMINEVMKESFRLLDVDTRVVIPSNTNVRVITSSSDVIHSWTVPSMGVKIDANPGRLNQCMINSFQTGLFYGQCSEICGALHAFMPICLEVLSPNYFIKWISQK</sequence>
<keyword evidence="14 18" id="KW-0186">Copper</keyword>
<evidence type="ECO:0000256" key="8">
    <source>
        <dbReference type="ARBA" id="ARBA00022723"/>
    </source>
</evidence>
<evidence type="ECO:0000256" key="9">
    <source>
        <dbReference type="ARBA" id="ARBA00022792"/>
    </source>
</evidence>
<organism evidence="22">
    <name type="scientific">Laemobothrion tinnunculi</name>
    <dbReference type="NCBI Taxonomy" id="1941263"/>
    <lineage>
        <taxon>Eukaryota</taxon>
        <taxon>Metazoa</taxon>
        <taxon>Ecdysozoa</taxon>
        <taxon>Arthropoda</taxon>
        <taxon>Hexapoda</taxon>
        <taxon>Insecta</taxon>
        <taxon>Pterygota</taxon>
        <taxon>Neoptera</taxon>
        <taxon>Paraneoptera</taxon>
        <taxon>Psocodea</taxon>
        <taxon>Troctomorpha</taxon>
        <taxon>Phthiraptera</taxon>
        <taxon>Amblycera</taxon>
        <taxon>Laemobothriidae</taxon>
        <taxon>Laemobothrion</taxon>
    </lineage>
</organism>
<evidence type="ECO:0000256" key="18">
    <source>
        <dbReference type="RuleBase" id="RU000457"/>
    </source>
</evidence>
<keyword evidence="5 18" id="KW-0813">Transport</keyword>
<keyword evidence="8 18" id="KW-0479">Metal-binding</keyword>
<dbReference type="InterPro" id="IPR002429">
    <property type="entry name" value="CcO_II-like_C"/>
</dbReference>
<dbReference type="PRINTS" id="PR01166">
    <property type="entry name" value="CYCOXIDASEII"/>
</dbReference>
<evidence type="ECO:0000256" key="7">
    <source>
        <dbReference type="ARBA" id="ARBA00022692"/>
    </source>
</evidence>
<feature type="domain" description="Cytochrome oxidase subunit II copper A binding" evidence="20">
    <location>
        <begin position="94"/>
        <end position="225"/>
    </location>
</feature>
<evidence type="ECO:0000313" key="22">
    <source>
        <dbReference type="EMBL" id="QPN54260.1"/>
    </source>
</evidence>
<dbReference type="NCBIfam" id="TIGR02866">
    <property type="entry name" value="CoxB"/>
    <property type="match status" value="1"/>
</dbReference>
<dbReference type="PROSITE" id="PS50857">
    <property type="entry name" value="COX2_CUA"/>
    <property type="match status" value="1"/>
</dbReference>
<dbReference type="InterPro" id="IPR045187">
    <property type="entry name" value="CcO_II"/>
</dbReference>
<evidence type="ECO:0000256" key="3">
    <source>
        <dbReference type="ARBA" id="ARBA00011164"/>
    </source>
</evidence>
<dbReference type="Pfam" id="PF00116">
    <property type="entry name" value="COX2"/>
    <property type="match status" value="1"/>
</dbReference>
<comment type="subunit">
    <text evidence="3">Component of the cytochrome c oxidase (complex IV, CIV), a multisubunit enzyme composed of a catalytic core of 3 subunits and several supernumerary subunits. The complex exists as a monomer or a dimer and forms supercomplexes (SCs) in the inner mitochondrial membrane with ubiquinol-cytochrome c oxidoreductase (cytochrome b-c1 complex, complex III, CIII).</text>
</comment>
<evidence type="ECO:0000256" key="13">
    <source>
        <dbReference type="ARBA" id="ARBA00022989"/>
    </source>
</evidence>
<dbReference type="InterPro" id="IPR001505">
    <property type="entry name" value="Copper_CuA"/>
</dbReference>
<dbReference type="PANTHER" id="PTHR22888">
    <property type="entry name" value="CYTOCHROME C OXIDASE, SUBUNIT II"/>
    <property type="match status" value="1"/>
</dbReference>
<dbReference type="SUPFAM" id="SSF49503">
    <property type="entry name" value="Cupredoxins"/>
    <property type="match status" value="1"/>
</dbReference>
<evidence type="ECO:0000256" key="17">
    <source>
        <dbReference type="ARBA" id="ARBA00049512"/>
    </source>
</evidence>
<evidence type="ECO:0000256" key="4">
    <source>
        <dbReference type="ARBA" id="ARBA00015946"/>
    </source>
</evidence>
<dbReference type="InterPro" id="IPR034210">
    <property type="entry name" value="CcO_II_C"/>
</dbReference>
<keyword evidence="13 19" id="KW-1133">Transmembrane helix</keyword>
<keyword evidence="11" id="KW-1278">Translocase</keyword>
<dbReference type="PROSITE" id="PS50999">
    <property type="entry name" value="COX2_TM"/>
    <property type="match status" value="1"/>
</dbReference>
<dbReference type="FunFam" id="2.60.40.420:FF:000001">
    <property type="entry name" value="Cytochrome c oxidase subunit 2"/>
    <property type="match status" value="1"/>
</dbReference>
<dbReference type="AlphaFoldDB" id="A0A7T1HF10"/>
<comment type="cofactor">
    <cofactor evidence="18">
        <name>Cu cation</name>
        <dbReference type="ChEBI" id="CHEBI:23378"/>
    </cofactor>
    <text evidence="18">Binds a copper A center.</text>
</comment>
<evidence type="ECO:0000256" key="5">
    <source>
        <dbReference type="ARBA" id="ARBA00022448"/>
    </source>
</evidence>
<keyword evidence="9 18" id="KW-0999">Mitochondrion inner membrane</keyword>
<comment type="catalytic activity">
    <reaction evidence="17">
        <text>4 Fe(II)-[cytochrome c] + O2 + 8 H(+)(in) = 4 Fe(III)-[cytochrome c] + 2 H2O + 4 H(+)(out)</text>
        <dbReference type="Rhea" id="RHEA:11436"/>
        <dbReference type="Rhea" id="RHEA-COMP:10350"/>
        <dbReference type="Rhea" id="RHEA-COMP:14399"/>
        <dbReference type="ChEBI" id="CHEBI:15377"/>
        <dbReference type="ChEBI" id="CHEBI:15378"/>
        <dbReference type="ChEBI" id="CHEBI:15379"/>
        <dbReference type="ChEBI" id="CHEBI:29033"/>
        <dbReference type="ChEBI" id="CHEBI:29034"/>
        <dbReference type="EC" id="7.1.1.9"/>
    </reaction>
    <physiologicalReaction direction="left-to-right" evidence="17">
        <dbReference type="Rhea" id="RHEA:11437"/>
    </physiologicalReaction>
</comment>
<keyword evidence="6 18" id="KW-0679">Respiratory chain</keyword>